<reference evidence="4 5" key="1">
    <citation type="submission" date="2021-08" db="EMBL/GenBank/DDBJ databases">
        <title>The highly contiguous genome resource for Trichoderma semiorbis FJ059, a fungal antagonistic to plant pathogens.</title>
        <authorList>
            <person name="Liu T."/>
        </authorList>
    </citation>
    <scope>NUCLEOTIDE SEQUENCE [LARGE SCALE GENOMIC DNA]</scope>
    <source>
        <strain evidence="4 5">FJ059</strain>
    </source>
</reference>
<keyword evidence="5" id="KW-1185">Reference proteome</keyword>
<dbReference type="AlphaFoldDB" id="A0A9P8HY32"/>
<evidence type="ECO:0000256" key="2">
    <source>
        <dbReference type="SAM" id="MobiDB-lite"/>
    </source>
</evidence>
<sequence>MLPFPSSSPPRRSISPSQSHQLDRPMDSDEETDPFSNHSSEIEAEILLGFTNPSHRPPEGAVEAETFAYHALVSEGGRPSHPLSQLKSIVSTPGKYRDILAFWQDQSDEWQVFSKQLTRWRMFLSHQKSSRRPPRYPNHLEELTERLERHSFALPPGFDKPPNGFCRHIDQQNKLATWIEYINYEFTRRDEYDKWLETCQPGYDAALAQLMDAQVLGPFEQVRTPTSDICRPSSLEVTRRRDERRRAEEECETARNRLNWKDPLGGPRTSQQMEREQRLYTEARERLRMINKRGYVISDFARKTHAYRFAQERSERHELLLRWALDQIPLIEEELRREDQLALSGKIRGVSPSCDRTPMKQSFPLFQQLPPEIRHRIWCELIPRRPSVHFFDVLNHQRRRHLAPSWSTEEFRVRATTSRNSGYLSVYTLLATCRESRRLVEIYYMCRHRGIKCPLSGGTINFNEQPPDFRTFDWIPFDDLVVLNFPPIQVTHLPAGNAFTLSPGPNQAARNIGVCVPTEIMSMNHFSPTDEGEGDDDAAQIPLIPEFINKLHRPIHPDHENGIIRRGIWKLYLIVEGWVPNHMTMQVSVGIDTNTSVDKWAANHISWLSQSARKEERTQPWKSIMRANPEDDPPPEDSSERRLWWLGSGDSALASLCPNDSVQKSAARRLREFMETLAGACDLQPWHKGFNGVEALGWLEPAGMDVLEAHPWDVVEIIRNRGGRPPAHWKGRGQFSNC</sequence>
<name>A0A9P8HY32_9HYPO</name>
<comment type="caution">
    <text evidence="4">The sequence shown here is derived from an EMBL/GenBank/DDBJ whole genome shotgun (WGS) entry which is preliminary data.</text>
</comment>
<feature type="compositionally biased region" description="Low complexity" evidence="2">
    <location>
        <begin position="1"/>
        <end position="19"/>
    </location>
</feature>
<feature type="domain" description="2EXR" evidence="3">
    <location>
        <begin position="363"/>
        <end position="463"/>
    </location>
</feature>
<proteinExistence type="predicted"/>
<accession>A0A9P8HY32</accession>
<feature type="region of interest" description="Disordered" evidence="2">
    <location>
        <begin position="611"/>
        <end position="640"/>
    </location>
</feature>
<dbReference type="EMBL" id="JAIMJC010000002">
    <property type="protein sequence ID" value="KAH0530896.1"/>
    <property type="molecule type" value="Genomic_DNA"/>
</dbReference>
<evidence type="ECO:0000313" key="5">
    <source>
        <dbReference type="Proteomes" id="UP000826573"/>
    </source>
</evidence>
<evidence type="ECO:0000256" key="1">
    <source>
        <dbReference type="SAM" id="Coils"/>
    </source>
</evidence>
<organism evidence="4 5">
    <name type="scientific">Trichoderma semiorbis</name>
    <dbReference type="NCBI Taxonomy" id="1491008"/>
    <lineage>
        <taxon>Eukaryota</taxon>
        <taxon>Fungi</taxon>
        <taxon>Dikarya</taxon>
        <taxon>Ascomycota</taxon>
        <taxon>Pezizomycotina</taxon>
        <taxon>Sordariomycetes</taxon>
        <taxon>Hypocreomycetidae</taxon>
        <taxon>Hypocreales</taxon>
        <taxon>Hypocreaceae</taxon>
        <taxon>Trichoderma</taxon>
    </lineage>
</organism>
<protein>
    <recommendedName>
        <fullName evidence="3">2EXR domain-containing protein</fullName>
    </recommendedName>
</protein>
<keyword evidence="1" id="KW-0175">Coiled coil</keyword>
<feature type="coiled-coil region" evidence="1">
    <location>
        <begin position="237"/>
        <end position="293"/>
    </location>
</feature>
<evidence type="ECO:0000313" key="4">
    <source>
        <dbReference type="EMBL" id="KAH0530896.1"/>
    </source>
</evidence>
<dbReference type="Proteomes" id="UP000826573">
    <property type="component" value="Unassembled WGS sequence"/>
</dbReference>
<evidence type="ECO:0000259" key="3">
    <source>
        <dbReference type="Pfam" id="PF20150"/>
    </source>
</evidence>
<gene>
    <name evidence="4" type="ORF">TsFJ059_005471</name>
</gene>
<feature type="region of interest" description="Disordered" evidence="2">
    <location>
        <begin position="1"/>
        <end position="38"/>
    </location>
</feature>
<dbReference type="InterPro" id="IPR045518">
    <property type="entry name" value="2EXR"/>
</dbReference>
<dbReference type="Pfam" id="PF20150">
    <property type="entry name" value="2EXR"/>
    <property type="match status" value="1"/>
</dbReference>